<feature type="chain" id="PRO_5028862852" evidence="1">
    <location>
        <begin position="20"/>
        <end position="193"/>
    </location>
</feature>
<proteinExistence type="predicted"/>
<feature type="signal peptide" evidence="1">
    <location>
        <begin position="1"/>
        <end position="19"/>
    </location>
</feature>
<sequence>MHSALHVLLCVTVAANVVAEDIVVTAKPLTTILIRPVKNYVVASPETIVVTRPPIRCPENNNWHMSYLYLNQPRCLAIHNIPSSTKDPSELRAICQKLYPTARPASFHSVEELRYANSIGFDGGVIGMYRPAGKALKPENFVNMDHAPVDFYPFTITSPTANAFQLVGATLHAVDFKNYIRRGNANVICALWV</sequence>
<evidence type="ECO:0000313" key="2">
    <source>
        <dbReference type="Proteomes" id="UP000492821"/>
    </source>
</evidence>
<organism evidence="2 3">
    <name type="scientific">Panagrellus redivivus</name>
    <name type="common">Microworm</name>
    <dbReference type="NCBI Taxonomy" id="6233"/>
    <lineage>
        <taxon>Eukaryota</taxon>
        <taxon>Metazoa</taxon>
        <taxon>Ecdysozoa</taxon>
        <taxon>Nematoda</taxon>
        <taxon>Chromadorea</taxon>
        <taxon>Rhabditida</taxon>
        <taxon>Tylenchina</taxon>
        <taxon>Panagrolaimomorpha</taxon>
        <taxon>Panagrolaimoidea</taxon>
        <taxon>Panagrolaimidae</taxon>
        <taxon>Panagrellus</taxon>
    </lineage>
</organism>
<reference evidence="2" key="1">
    <citation type="journal article" date="2013" name="Genetics">
        <title>The draft genome and transcriptome of Panagrellus redivivus are shaped by the harsh demands of a free-living lifestyle.</title>
        <authorList>
            <person name="Srinivasan J."/>
            <person name="Dillman A.R."/>
            <person name="Macchietto M.G."/>
            <person name="Heikkinen L."/>
            <person name="Lakso M."/>
            <person name="Fracchia K.M."/>
            <person name="Antoshechkin I."/>
            <person name="Mortazavi A."/>
            <person name="Wong G."/>
            <person name="Sternberg P.W."/>
        </authorList>
    </citation>
    <scope>NUCLEOTIDE SEQUENCE [LARGE SCALE GENOMIC DNA]</scope>
    <source>
        <strain evidence="2">MT8872</strain>
    </source>
</reference>
<dbReference type="AlphaFoldDB" id="A0A7E4VKA9"/>
<accession>A0A7E4VKA9</accession>
<keyword evidence="2" id="KW-1185">Reference proteome</keyword>
<dbReference type="WBParaSite" id="Pan_g22246.t1">
    <property type="protein sequence ID" value="Pan_g22246.t1"/>
    <property type="gene ID" value="Pan_g22246"/>
</dbReference>
<evidence type="ECO:0000313" key="3">
    <source>
        <dbReference type="WBParaSite" id="Pan_g22246.t1"/>
    </source>
</evidence>
<evidence type="ECO:0000256" key="1">
    <source>
        <dbReference type="SAM" id="SignalP"/>
    </source>
</evidence>
<dbReference type="Proteomes" id="UP000492821">
    <property type="component" value="Unassembled WGS sequence"/>
</dbReference>
<protein>
    <submittedName>
        <fullName evidence="3">Secreted protein</fullName>
    </submittedName>
</protein>
<keyword evidence="1" id="KW-0732">Signal</keyword>
<reference evidence="3" key="2">
    <citation type="submission" date="2020-10" db="UniProtKB">
        <authorList>
            <consortium name="WormBaseParasite"/>
        </authorList>
    </citation>
    <scope>IDENTIFICATION</scope>
</reference>
<name>A0A7E4VKA9_PANRE</name>